<name>A0A096AS56_9BACT</name>
<dbReference type="EMBL" id="JRNR01000036">
    <property type="protein sequence ID" value="KGF49585.1"/>
    <property type="molecule type" value="Genomic_DNA"/>
</dbReference>
<dbReference type="GO" id="GO:0008408">
    <property type="term" value="F:3'-5' exonuclease activity"/>
    <property type="evidence" value="ECO:0007669"/>
    <property type="project" value="InterPro"/>
</dbReference>
<keyword evidence="3" id="KW-0378">Hydrolase</keyword>
<dbReference type="InterPro" id="IPR012337">
    <property type="entry name" value="RNaseH-like_sf"/>
</dbReference>
<sequence>MQNEIDIMITTLYNKFDKKKISTLPRVIFPGKIVVVLTESEAEKAVDYLLSADILGIDSETRPVFCKGKHHKVALLQVSTHDVCFLFRLNLIGMPPCIIRLLEDTTVTKVGLSLHDDFMMLHKRTDFTTGKFIDLQNIVQEFGIEDLSLQKLYANLFHERITKREQLSNWEAPILSDKQKLYAATDAWACIQIYERLRALRSTNNYETIKVAEPEKVVSRQSENSESTDK</sequence>
<comment type="caution">
    <text evidence="9">The sequence shown here is derived from an EMBL/GenBank/DDBJ whole genome shotgun (WGS) entry which is preliminary data.</text>
</comment>
<dbReference type="InterPro" id="IPR002562">
    <property type="entry name" value="3'-5'_exonuclease_dom"/>
</dbReference>
<evidence type="ECO:0000256" key="6">
    <source>
        <dbReference type="ARBA" id="ARBA00040531"/>
    </source>
</evidence>
<dbReference type="AlphaFoldDB" id="A0A096AS56"/>
<dbReference type="SMART" id="SM00474">
    <property type="entry name" value="35EXOc"/>
    <property type="match status" value="1"/>
</dbReference>
<evidence type="ECO:0000256" key="4">
    <source>
        <dbReference type="ARBA" id="ARBA00022839"/>
    </source>
</evidence>
<keyword evidence="1" id="KW-0540">Nuclease</keyword>
<evidence type="ECO:0000256" key="1">
    <source>
        <dbReference type="ARBA" id="ARBA00022722"/>
    </source>
</evidence>
<evidence type="ECO:0000259" key="8">
    <source>
        <dbReference type="SMART" id="SM00474"/>
    </source>
</evidence>
<evidence type="ECO:0000313" key="9">
    <source>
        <dbReference type="EMBL" id="KGF49585.1"/>
    </source>
</evidence>
<keyword evidence="5" id="KW-0460">Magnesium</keyword>
<reference evidence="9 10" key="1">
    <citation type="submission" date="2014-07" db="EMBL/GenBank/DDBJ databases">
        <authorList>
            <person name="McCorrison J."/>
            <person name="Sanka R."/>
            <person name="Torralba M."/>
            <person name="Gillis M."/>
            <person name="Haft D.H."/>
            <person name="Methe B."/>
            <person name="Sutton G."/>
            <person name="Nelson K.E."/>
        </authorList>
    </citation>
    <scope>NUCLEOTIDE SEQUENCE [LARGE SCALE GENOMIC DNA]</scope>
    <source>
        <strain evidence="9 10">DNF00882</strain>
    </source>
</reference>
<evidence type="ECO:0000256" key="7">
    <source>
        <dbReference type="ARBA" id="ARBA00042761"/>
    </source>
</evidence>
<dbReference type="Pfam" id="PF01612">
    <property type="entry name" value="DNA_pol_A_exo1"/>
    <property type="match status" value="1"/>
</dbReference>
<dbReference type="PANTHER" id="PTHR13620:SF109">
    <property type="entry name" value="3'-5' EXONUCLEASE"/>
    <property type="match status" value="1"/>
</dbReference>
<keyword evidence="2" id="KW-0479">Metal-binding</keyword>
<dbReference type="CDD" id="cd06141">
    <property type="entry name" value="WRN_exo"/>
    <property type="match status" value="1"/>
</dbReference>
<organism evidence="9 10">
    <name type="scientific">Prevotella disiens DNF00882</name>
    <dbReference type="NCBI Taxonomy" id="1401075"/>
    <lineage>
        <taxon>Bacteria</taxon>
        <taxon>Pseudomonadati</taxon>
        <taxon>Bacteroidota</taxon>
        <taxon>Bacteroidia</taxon>
        <taxon>Bacteroidales</taxon>
        <taxon>Prevotellaceae</taxon>
        <taxon>Prevotella</taxon>
    </lineage>
</organism>
<dbReference type="InterPro" id="IPR051132">
    <property type="entry name" value="3-5_Exonuclease_domain"/>
</dbReference>
<dbReference type="InterPro" id="IPR036397">
    <property type="entry name" value="RNaseH_sf"/>
</dbReference>
<evidence type="ECO:0000256" key="3">
    <source>
        <dbReference type="ARBA" id="ARBA00022801"/>
    </source>
</evidence>
<evidence type="ECO:0000256" key="2">
    <source>
        <dbReference type="ARBA" id="ARBA00022723"/>
    </source>
</evidence>
<protein>
    <recommendedName>
        <fullName evidence="6">3'-5' exonuclease</fullName>
    </recommendedName>
    <alternativeName>
        <fullName evidence="7">Werner Syndrome-like exonuclease</fullName>
    </alternativeName>
</protein>
<proteinExistence type="predicted"/>
<dbReference type="Proteomes" id="UP000029538">
    <property type="component" value="Unassembled WGS sequence"/>
</dbReference>
<feature type="domain" description="3'-5' exonuclease" evidence="8">
    <location>
        <begin position="33"/>
        <end position="202"/>
    </location>
</feature>
<gene>
    <name evidence="9" type="ORF">HMPREF0654_04820</name>
</gene>
<evidence type="ECO:0000313" key="10">
    <source>
        <dbReference type="Proteomes" id="UP000029538"/>
    </source>
</evidence>
<accession>A0A096AS56</accession>
<dbReference type="SUPFAM" id="SSF53098">
    <property type="entry name" value="Ribonuclease H-like"/>
    <property type="match status" value="1"/>
</dbReference>
<dbReference type="Gene3D" id="3.30.420.10">
    <property type="entry name" value="Ribonuclease H-like superfamily/Ribonuclease H"/>
    <property type="match status" value="1"/>
</dbReference>
<dbReference type="GO" id="GO:0006139">
    <property type="term" value="P:nucleobase-containing compound metabolic process"/>
    <property type="evidence" value="ECO:0007669"/>
    <property type="project" value="InterPro"/>
</dbReference>
<keyword evidence="4 9" id="KW-0269">Exonuclease</keyword>
<dbReference type="GO" id="GO:0003676">
    <property type="term" value="F:nucleic acid binding"/>
    <property type="evidence" value="ECO:0007669"/>
    <property type="project" value="InterPro"/>
</dbReference>
<dbReference type="GO" id="GO:0046872">
    <property type="term" value="F:metal ion binding"/>
    <property type="evidence" value="ECO:0007669"/>
    <property type="project" value="UniProtKB-KW"/>
</dbReference>
<dbReference type="PANTHER" id="PTHR13620">
    <property type="entry name" value="3-5 EXONUCLEASE"/>
    <property type="match status" value="1"/>
</dbReference>
<evidence type="ECO:0000256" key="5">
    <source>
        <dbReference type="ARBA" id="ARBA00022842"/>
    </source>
</evidence>